<reference evidence="1" key="2">
    <citation type="journal article" date="2021" name="PeerJ">
        <title>Extensive microbial diversity within the chicken gut microbiome revealed by metagenomics and culture.</title>
        <authorList>
            <person name="Gilroy R."/>
            <person name="Ravi A."/>
            <person name="Getino M."/>
            <person name="Pursley I."/>
            <person name="Horton D.L."/>
            <person name="Alikhan N.F."/>
            <person name="Baker D."/>
            <person name="Gharbi K."/>
            <person name="Hall N."/>
            <person name="Watson M."/>
            <person name="Adriaenssens E.M."/>
            <person name="Foster-Nyarko E."/>
            <person name="Jarju S."/>
            <person name="Secka A."/>
            <person name="Antonio M."/>
            <person name="Oren A."/>
            <person name="Chaudhuri R.R."/>
            <person name="La Ragione R."/>
            <person name="Hildebrand F."/>
            <person name="Pallen M.J."/>
        </authorList>
    </citation>
    <scope>NUCLEOTIDE SEQUENCE</scope>
    <source>
        <strain evidence="1">ChiSjej5B23-6657</strain>
    </source>
</reference>
<reference evidence="1" key="1">
    <citation type="submission" date="2020-10" db="EMBL/GenBank/DDBJ databases">
        <authorList>
            <person name="Gilroy R."/>
        </authorList>
    </citation>
    <scope>NUCLEOTIDE SEQUENCE</scope>
    <source>
        <strain evidence="1">ChiSjej5B23-6657</strain>
    </source>
</reference>
<proteinExistence type="predicted"/>
<dbReference type="AlphaFoldDB" id="A0A9D1EBL7"/>
<evidence type="ECO:0000313" key="2">
    <source>
        <dbReference type="Proteomes" id="UP000823912"/>
    </source>
</evidence>
<evidence type="ECO:0000313" key="1">
    <source>
        <dbReference type="EMBL" id="HIR71798.1"/>
    </source>
</evidence>
<organism evidence="1 2">
    <name type="scientific">Candidatus Pullilachnospira gallistercoris</name>
    <dbReference type="NCBI Taxonomy" id="2840911"/>
    <lineage>
        <taxon>Bacteria</taxon>
        <taxon>Bacillati</taxon>
        <taxon>Bacillota</taxon>
        <taxon>Clostridia</taxon>
        <taxon>Lachnospirales</taxon>
        <taxon>Lachnospiraceae</taxon>
        <taxon>Lachnospiraceae incertae sedis</taxon>
        <taxon>Candidatus Pullilachnospira</taxon>
    </lineage>
</organism>
<protein>
    <submittedName>
        <fullName evidence="1">Uncharacterized protein</fullName>
    </submittedName>
</protein>
<accession>A0A9D1EBL7</accession>
<gene>
    <name evidence="1" type="ORF">IAA55_11050</name>
</gene>
<name>A0A9D1EBL7_9FIRM</name>
<dbReference type="EMBL" id="DVHM01000185">
    <property type="protein sequence ID" value="HIR71798.1"/>
    <property type="molecule type" value="Genomic_DNA"/>
</dbReference>
<dbReference type="SUPFAM" id="SSF50998">
    <property type="entry name" value="Quinoprotein alcohol dehydrogenase-like"/>
    <property type="match status" value="1"/>
</dbReference>
<feature type="non-terminal residue" evidence="1">
    <location>
        <position position="1"/>
    </location>
</feature>
<dbReference type="InterPro" id="IPR011047">
    <property type="entry name" value="Quinoprotein_ADH-like_sf"/>
</dbReference>
<dbReference type="Proteomes" id="UP000823912">
    <property type="component" value="Unassembled WGS sequence"/>
</dbReference>
<sequence length="185" mass="21092">SLHSLDTENGRKRKLYEATDSRCSHISFSLREDGDILVNLYDKDEETVKKILVDGQDGEILCNLTGYVSYSDTELYDDSVDVRLDEQSFLPEGASYVLGYGDTITDVQPYIFYLSDYAIWCLDRETGEAWKMQESDSERIQSACTDGEYFYAISIAKSPSVYQIIKNQDGRPVGLQLIDEEIMKK</sequence>
<comment type="caution">
    <text evidence="1">The sequence shown here is derived from an EMBL/GenBank/DDBJ whole genome shotgun (WGS) entry which is preliminary data.</text>
</comment>